<protein>
    <submittedName>
        <fullName evidence="1">Uncharacterized protein</fullName>
    </submittedName>
</protein>
<dbReference type="Proteomes" id="UP001253637">
    <property type="component" value="Segment"/>
</dbReference>
<accession>A0A811BQD0</accession>
<evidence type="ECO:0000313" key="2">
    <source>
        <dbReference type="Proteomes" id="UP001253637"/>
    </source>
</evidence>
<organism evidence="1 2">
    <name type="scientific">Pandoravirus japonicus</name>
    <dbReference type="NCBI Taxonomy" id="2823154"/>
    <lineage>
        <taxon>Viruses</taxon>
        <taxon>Pandoravirus</taxon>
    </lineage>
</organism>
<reference evidence="1" key="1">
    <citation type="submission" date="2021-04" db="EMBL/GenBank/DDBJ databases">
        <title>Draft Genome Sequence of Pandoravirus japonicus, Isolated from the Sabaishi River of Niigata, Japan.</title>
        <authorList>
            <person name="Hosokawa N."/>
            <person name="Takahashi H."/>
            <person name="Aoki K."/>
            <person name="Takemura M."/>
        </authorList>
    </citation>
    <scope>NUCLEOTIDE SEQUENCE</scope>
</reference>
<proteinExistence type="predicted"/>
<name>A0A811BQD0_9VIRU</name>
<evidence type="ECO:0000313" key="1">
    <source>
        <dbReference type="EMBL" id="BCU03287.1"/>
    </source>
</evidence>
<sequence>MIPSPSPLPLFFFKNPARLPVFISFFRKNNGIVGRFRMLALKERDTGIDPRHARCLSVRLCAHLFLLSQFYARAALPRQARQNRRHVMGAVVRKAREFY</sequence>
<dbReference type="EMBL" id="LC625835">
    <property type="protein sequence ID" value="BCU03287.1"/>
    <property type="molecule type" value="Genomic_DNA"/>
</dbReference>